<keyword evidence="2" id="KW-1185">Reference proteome</keyword>
<evidence type="ECO:0000313" key="1">
    <source>
        <dbReference type="EMBL" id="KLO06916.1"/>
    </source>
</evidence>
<name>A0A0H2RQ51_9AGAM</name>
<dbReference type="InParanoid" id="A0A0H2RQ51"/>
<organism evidence="1 2">
    <name type="scientific">Schizopora paradoxa</name>
    <dbReference type="NCBI Taxonomy" id="27342"/>
    <lineage>
        <taxon>Eukaryota</taxon>
        <taxon>Fungi</taxon>
        <taxon>Dikarya</taxon>
        <taxon>Basidiomycota</taxon>
        <taxon>Agaricomycotina</taxon>
        <taxon>Agaricomycetes</taxon>
        <taxon>Hymenochaetales</taxon>
        <taxon>Schizoporaceae</taxon>
        <taxon>Schizopora</taxon>
    </lineage>
</organism>
<gene>
    <name evidence="1" type="ORF">SCHPADRAFT_673828</name>
</gene>
<dbReference type="Proteomes" id="UP000053477">
    <property type="component" value="Unassembled WGS sequence"/>
</dbReference>
<proteinExistence type="predicted"/>
<dbReference type="EMBL" id="KQ086173">
    <property type="protein sequence ID" value="KLO06916.1"/>
    <property type="molecule type" value="Genomic_DNA"/>
</dbReference>
<evidence type="ECO:0000313" key="2">
    <source>
        <dbReference type="Proteomes" id="UP000053477"/>
    </source>
</evidence>
<dbReference type="AlphaFoldDB" id="A0A0H2RQ51"/>
<reference evidence="1 2" key="1">
    <citation type="submission" date="2015-04" db="EMBL/GenBank/DDBJ databases">
        <title>Complete genome sequence of Schizopora paradoxa KUC8140, a cosmopolitan wood degrader in East Asia.</title>
        <authorList>
            <consortium name="DOE Joint Genome Institute"/>
            <person name="Min B."/>
            <person name="Park H."/>
            <person name="Jang Y."/>
            <person name="Kim J.-J."/>
            <person name="Kim K.H."/>
            <person name="Pangilinan J."/>
            <person name="Lipzen A."/>
            <person name="Riley R."/>
            <person name="Grigoriev I.V."/>
            <person name="Spatafora J.W."/>
            <person name="Choi I.-G."/>
        </authorList>
    </citation>
    <scope>NUCLEOTIDE SEQUENCE [LARGE SCALE GENOMIC DNA]</scope>
    <source>
        <strain evidence="1 2">KUC8140</strain>
    </source>
</reference>
<accession>A0A0H2RQ51</accession>
<protein>
    <submittedName>
        <fullName evidence="1">Uncharacterized protein</fullName>
    </submittedName>
</protein>
<sequence length="199" mass="22131">MVVYKSKSFDKVQMNKQTNCCDAFVCLFVFTEAKRKAATIFHLSALSPPPRIHMLRCKGGVMAASSDLSSSSIALEHAVAAPMLCRSPCLPAPKRSQHLQEQEYRRISAAHARVENWQCSRLEAPSPSSLSIDSGSVTSNEEGSAPIVLEFELHLHLLVASVVKALRARGSNFLAILRFRRTEDISFATRRRPDLRHAR</sequence>